<dbReference type="HOGENOM" id="CLU_083606_3_1_4"/>
<evidence type="ECO:0000313" key="5">
    <source>
        <dbReference type="Proteomes" id="UP000001235"/>
    </source>
</evidence>
<proteinExistence type="predicted"/>
<dbReference type="EMBL" id="CP002159">
    <property type="protein sequence ID" value="ADL56887.1"/>
    <property type="molecule type" value="Genomic_DNA"/>
</dbReference>
<organism evidence="4 5">
    <name type="scientific">Gallionella capsiferriformans (strain ES-2)</name>
    <name type="common">Gallionella ferruginea capsiferriformans (strain ES-2)</name>
    <dbReference type="NCBI Taxonomy" id="395494"/>
    <lineage>
        <taxon>Bacteria</taxon>
        <taxon>Pseudomonadati</taxon>
        <taxon>Pseudomonadota</taxon>
        <taxon>Betaproteobacteria</taxon>
        <taxon>Nitrosomonadales</taxon>
        <taxon>Gallionellaceae</taxon>
        <taxon>Gallionella</taxon>
    </lineage>
</organism>
<feature type="domain" description="BON" evidence="3">
    <location>
        <begin position="119"/>
        <end position="186"/>
    </location>
</feature>
<dbReference type="PROSITE" id="PS50914">
    <property type="entry name" value="BON"/>
    <property type="match status" value="2"/>
</dbReference>
<gene>
    <name evidence="4" type="ordered locus">Galf_2895</name>
</gene>
<evidence type="ECO:0000256" key="1">
    <source>
        <dbReference type="ARBA" id="ARBA00022729"/>
    </source>
</evidence>
<dbReference type="PANTHER" id="PTHR34606:SF4">
    <property type="entry name" value="OUTER MEMBRANE LIPOPROTEIN DOLP"/>
    <property type="match status" value="1"/>
</dbReference>
<keyword evidence="1 2" id="KW-0732">Signal</keyword>
<dbReference type="RefSeq" id="WP_013294789.1">
    <property type="nucleotide sequence ID" value="NC_014394.1"/>
</dbReference>
<accession>D9SE65</accession>
<dbReference type="PANTHER" id="PTHR34606">
    <property type="entry name" value="BON DOMAIN-CONTAINING PROTEIN"/>
    <property type="match status" value="1"/>
</dbReference>
<keyword evidence="5" id="KW-1185">Reference proteome</keyword>
<evidence type="ECO:0000259" key="3">
    <source>
        <dbReference type="PROSITE" id="PS50914"/>
    </source>
</evidence>
<dbReference type="AlphaFoldDB" id="D9SE65"/>
<sequence precursor="true">MRNILFVLLISASLQGCFPVIAAGAGAGALMAQDRRTSGAYVEDEAIENKSFDRIGKQYKNTVHVNVTSYNRKVLITGEVPDEATKAQVERIIANIQNVGRIHNELVIAGNSSFTSRSNDALITTNVKARFVGDKRFSANNLKVVTENGTVYLMGIVNRAEAAAAGTVASGSSGVSRVVELFEYAD</sequence>
<feature type="domain" description="BON" evidence="3">
    <location>
        <begin position="43"/>
        <end position="110"/>
    </location>
</feature>
<feature type="signal peptide" evidence="2">
    <location>
        <begin position="1"/>
        <end position="22"/>
    </location>
</feature>
<evidence type="ECO:0000256" key="2">
    <source>
        <dbReference type="SAM" id="SignalP"/>
    </source>
</evidence>
<dbReference type="SMART" id="SM00749">
    <property type="entry name" value="BON"/>
    <property type="match status" value="2"/>
</dbReference>
<name>D9SE65_GALCS</name>
<dbReference type="eggNOG" id="COG2823">
    <property type="taxonomic scope" value="Bacteria"/>
</dbReference>
<dbReference type="KEGG" id="gca:Galf_2895"/>
<evidence type="ECO:0000313" key="4">
    <source>
        <dbReference type="EMBL" id="ADL56887.1"/>
    </source>
</evidence>
<dbReference type="InterPro" id="IPR007055">
    <property type="entry name" value="BON_dom"/>
</dbReference>
<reference evidence="4 5" key="1">
    <citation type="submission" date="2010-08" db="EMBL/GenBank/DDBJ databases">
        <title>Complete sequence of Gallionella capsiferriformans ES-2.</title>
        <authorList>
            <consortium name="US DOE Joint Genome Institute"/>
            <person name="Lucas S."/>
            <person name="Copeland A."/>
            <person name="Lapidus A."/>
            <person name="Cheng J.-F."/>
            <person name="Bruce D."/>
            <person name="Goodwin L."/>
            <person name="Pitluck S."/>
            <person name="Chertkov O."/>
            <person name="Davenport K.W."/>
            <person name="Detter J.C."/>
            <person name="Han C."/>
            <person name="Tapia R."/>
            <person name="Land M."/>
            <person name="Hauser L."/>
            <person name="Chang Y.-J."/>
            <person name="Jeffries C."/>
            <person name="Kyrpides N."/>
            <person name="Ivanova N."/>
            <person name="Mikhailova N."/>
            <person name="Shelobolina E.S."/>
            <person name="Picardal F."/>
            <person name="Roden E."/>
            <person name="Emerson D."/>
            <person name="Woyke T."/>
        </authorList>
    </citation>
    <scope>NUCLEOTIDE SEQUENCE [LARGE SCALE GENOMIC DNA]</scope>
    <source>
        <strain evidence="4 5">ES-2</strain>
    </source>
</reference>
<feature type="chain" id="PRO_5003128155" evidence="2">
    <location>
        <begin position="23"/>
        <end position="186"/>
    </location>
</feature>
<dbReference type="PROSITE" id="PS51257">
    <property type="entry name" value="PROKAR_LIPOPROTEIN"/>
    <property type="match status" value="1"/>
</dbReference>
<dbReference type="Proteomes" id="UP000001235">
    <property type="component" value="Chromosome"/>
</dbReference>
<dbReference type="Pfam" id="PF04972">
    <property type="entry name" value="BON"/>
    <property type="match status" value="2"/>
</dbReference>
<dbReference type="InterPro" id="IPR014004">
    <property type="entry name" value="Transpt-assoc_nodulatn_dom_bac"/>
</dbReference>
<protein>
    <submittedName>
        <fullName evidence="4">Transport-associated protein</fullName>
    </submittedName>
</protein>
<dbReference type="STRING" id="395494.Galf_2895"/>
<dbReference type="Gene3D" id="3.40.1520.20">
    <property type="match status" value="1"/>
</dbReference>
<dbReference type="InterPro" id="IPR051686">
    <property type="entry name" value="Lipoprotein_DolP"/>
</dbReference>